<organism evidence="2 3">
    <name type="scientific">Pseudonocardia ailaonensis</name>
    <dbReference type="NCBI Taxonomy" id="367279"/>
    <lineage>
        <taxon>Bacteria</taxon>
        <taxon>Bacillati</taxon>
        <taxon>Actinomycetota</taxon>
        <taxon>Actinomycetes</taxon>
        <taxon>Pseudonocardiales</taxon>
        <taxon>Pseudonocardiaceae</taxon>
        <taxon>Pseudonocardia</taxon>
    </lineage>
</organism>
<keyword evidence="3" id="KW-1185">Reference proteome</keyword>
<evidence type="ECO:0000313" key="3">
    <source>
        <dbReference type="Proteomes" id="UP001500449"/>
    </source>
</evidence>
<gene>
    <name evidence="2" type="ORF">GCM10009836_36170</name>
</gene>
<evidence type="ECO:0000313" key="2">
    <source>
        <dbReference type="EMBL" id="GAA1852865.1"/>
    </source>
</evidence>
<comment type="caution">
    <text evidence="2">The sequence shown here is derived from an EMBL/GenBank/DDBJ whole genome shotgun (WGS) entry which is preliminary data.</text>
</comment>
<reference evidence="2 3" key="1">
    <citation type="journal article" date="2019" name="Int. J. Syst. Evol. Microbiol.">
        <title>The Global Catalogue of Microorganisms (GCM) 10K type strain sequencing project: providing services to taxonomists for standard genome sequencing and annotation.</title>
        <authorList>
            <consortium name="The Broad Institute Genomics Platform"/>
            <consortium name="The Broad Institute Genome Sequencing Center for Infectious Disease"/>
            <person name="Wu L."/>
            <person name="Ma J."/>
        </authorList>
    </citation>
    <scope>NUCLEOTIDE SEQUENCE [LARGE SCALE GENOMIC DNA]</scope>
    <source>
        <strain evidence="2 3">JCM 16009</strain>
    </source>
</reference>
<dbReference type="Proteomes" id="UP001500449">
    <property type="component" value="Unassembled WGS sequence"/>
</dbReference>
<accession>A0ABN2N4V9</accession>
<proteinExistence type="predicted"/>
<feature type="region of interest" description="Disordered" evidence="1">
    <location>
        <begin position="1"/>
        <end position="23"/>
    </location>
</feature>
<name>A0ABN2N4V9_9PSEU</name>
<protein>
    <submittedName>
        <fullName evidence="2">Uncharacterized protein</fullName>
    </submittedName>
</protein>
<sequence length="463" mass="50123">MTVVAEHAPSTDTVVDRLGGERPTPAAVTGLQQALWDERTEGSGVRYVVPLCPFEAVELAELAARGERLGYLPPDLATQQGRHGLANLFPGMASYALHIDNVVTNDDNPAGWFSYEADIDCPFGDTTEAELMTQVAAADRVLLTLNQYVVASQDSRRLTGHYLDERGFWVRTGSRVDGRVATARFDGSAEAPGGAAYRDPVEGSLLVGYDLGAGDHGPTHGARTATRRHRVLVENAPLSRTALAPFSLARLTDLDPEAERQRLVALLVARGYPAALGMSAEEYVRGLPTFAARPQSYRGRLDVPLLVETRIPWTRQADLCGIRFVPRAGDYAPVDERSRMPATPYSGWFSLWGGRFPDPISPADARAGLAEDEVGANLCELVAMTAAHPGISGSGRFLDAIGYQLPYLEDKPDITYAQSLRTPGMYHWRGAPEVGANIHPRAFSIFRPLVRGTAVTHVARAAP</sequence>
<dbReference type="EMBL" id="BAAAQK010000009">
    <property type="protein sequence ID" value="GAA1852865.1"/>
    <property type="molecule type" value="Genomic_DNA"/>
</dbReference>
<evidence type="ECO:0000256" key="1">
    <source>
        <dbReference type="SAM" id="MobiDB-lite"/>
    </source>
</evidence>